<keyword evidence="3 6" id="KW-0812">Transmembrane</keyword>
<comment type="caution">
    <text evidence="8">The sequence shown here is derived from an EMBL/GenBank/DDBJ whole genome shotgun (WGS) entry which is preliminary data.</text>
</comment>
<feature type="transmembrane region" description="Helical" evidence="6">
    <location>
        <begin position="215"/>
        <end position="233"/>
    </location>
</feature>
<proteinExistence type="predicted"/>
<protein>
    <recommendedName>
        <fullName evidence="7">RDD domain-containing protein</fullName>
    </recommendedName>
</protein>
<dbReference type="InterPro" id="IPR010432">
    <property type="entry name" value="RDD"/>
</dbReference>
<evidence type="ECO:0000256" key="3">
    <source>
        <dbReference type="ARBA" id="ARBA00022692"/>
    </source>
</evidence>
<evidence type="ECO:0000256" key="2">
    <source>
        <dbReference type="ARBA" id="ARBA00022475"/>
    </source>
</evidence>
<keyword evidence="5 6" id="KW-0472">Membrane</keyword>
<evidence type="ECO:0000256" key="4">
    <source>
        <dbReference type="ARBA" id="ARBA00022989"/>
    </source>
</evidence>
<evidence type="ECO:0000256" key="1">
    <source>
        <dbReference type="ARBA" id="ARBA00004651"/>
    </source>
</evidence>
<dbReference type="AlphaFoldDB" id="A0A917ZWS8"/>
<feature type="transmembrane region" description="Helical" evidence="6">
    <location>
        <begin position="49"/>
        <end position="73"/>
    </location>
</feature>
<accession>A0A917ZWS8</accession>
<keyword evidence="9" id="KW-1185">Reference proteome</keyword>
<name>A0A917ZWS8_9ACTN</name>
<feature type="transmembrane region" description="Helical" evidence="6">
    <location>
        <begin position="7"/>
        <end position="29"/>
    </location>
</feature>
<sequence length="356" mass="37186">MGARSGAAVLDALVAYAIVLVCGWTWMFAKNPPVTSSYQAVPGYVSATVLIAVWLYLTGTTAGGGTLGMRVAGLRVRHADNASPPGLARAAVRSLVLVAAVWLLSGVHSTLVVAYFLLMLFIPGHRLPHDLAAATTVVRVATTAEPQAVPRAVAARPNLDPTRARAILTDLENLRQRSAGDLHRASVPLIVLGLIELAGAGADLRQFGDLFVLPWLYWVVAGPVGLAVTAWWYRRFRRRDGAGPGERDIVVIAVLVGCAAVVCAFLPLGGAITAAGFLAVGLVRHSRVLTAAAAVSGIVIGLEQPFHALSTGLTNAYPHVPAAHLLDQHGTTVVLAVLGMGLLVAGSLTLRRELSA</sequence>
<dbReference type="InterPro" id="IPR051791">
    <property type="entry name" value="Pra-immunoreactive"/>
</dbReference>
<dbReference type="Proteomes" id="UP000641932">
    <property type="component" value="Unassembled WGS sequence"/>
</dbReference>
<feature type="transmembrane region" description="Helical" evidence="6">
    <location>
        <begin position="94"/>
        <end position="122"/>
    </location>
</feature>
<comment type="subcellular location">
    <subcellularLocation>
        <location evidence="1">Cell membrane</location>
        <topology evidence="1">Multi-pass membrane protein</topology>
    </subcellularLocation>
</comment>
<feature type="domain" description="RDD" evidence="7">
    <location>
        <begin position="2"/>
        <end position="133"/>
    </location>
</feature>
<dbReference type="RefSeq" id="WP_189135516.1">
    <property type="nucleotide sequence ID" value="NZ_BMMS01000046.1"/>
</dbReference>
<keyword evidence="4 6" id="KW-1133">Transmembrane helix</keyword>
<feature type="transmembrane region" description="Helical" evidence="6">
    <location>
        <begin position="330"/>
        <end position="350"/>
    </location>
</feature>
<dbReference type="PANTHER" id="PTHR36115:SF6">
    <property type="entry name" value="PROLINE-RICH ANTIGEN HOMOLOG"/>
    <property type="match status" value="1"/>
</dbReference>
<evidence type="ECO:0000313" key="8">
    <source>
        <dbReference type="EMBL" id="GGO99534.1"/>
    </source>
</evidence>
<keyword evidence="2" id="KW-1003">Cell membrane</keyword>
<dbReference type="EMBL" id="BMMS01000046">
    <property type="protein sequence ID" value="GGO99534.1"/>
    <property type="molecule type" value="Genomic_DNA"/>
</dbReference>
<organism evidence="8 9">
    <name type="scientific">Wenjunlia tyrosinilytica</name>
    <dbReference type="NCBI Taxonomy" id="1544741"/>
    <lineage>
        <taxon>Bacteria</taxon>
        <taxon>Bacillati</taxon>
        <taxon>Actinomycetota</taxon>
        <taxon>Actinomycetes</taxon>
        <taxon>Kitasatosporales</taxon>
        <taxon>Streptomycetaceae</taxon>
        <taxon>Wenjunlia</taxon>
    </lineage>
</organism>
<dbReference type="PANTHER" id="PTHR36115">
    <property type="entry name" value="PROLINE-RICH ANTIGEN HOMOLOG-RELATED"/>
    <property type="match status" value="1"/>
</dbReference>
<dbReference type="GO" id="GO:0005886">
    <property type="term" value="C:plasma membrane"/>
    <property type="evidence" value="ECO:0007669"/>
    <property type="project" value="UniProtKB-SubCell"/>
</dbReference>
<reference evidence="8" key="2">
    <citation type="submission" date="2020-09" db="EMBL/GenBank/DDBJ databases">
        <authorList>
            <person name="Sun Q."/>
            <person name="Zhou Y."/>
        </authorList>
    </citation>
    <scope>NUCLEOTIDE SEQUENCE</scope>
    <source>
        <strain evidence="8">CGMCC 4.7201</strain>
    </source>
</reference>
<gene>
    <name evidence="8" type="ORF">GCM10012280_66210</name>
</gene>
<evidence type="ECO:0000313" key="9">
    <source>
        <dbReference type="Proteomes" id="UP000641932"/>
    </source>
</evidence>
<evidence type="ECO:0000259" key="7">
    <source>
        <dbReference type="Pfam" id="PF06271"/>
    </source>
</evidence>
<reference evidence="8" key="1">
    <citation type="journal article" date="2014" name="Int. J. Syst. Evol. Microbiol.">
        <title>Complete genome sequence of Corynebacterium casei LMG S-19264T (=DSM 44701T), isolated from a smear-ripened cheese.</title>
        <authorList>
            <consortium name="US DOE Joint Genome Institute (JGI-PGF)"/>
            <person name="Walter F."/>
            <person name="Albersmeier A."/>
            <person name="Kalinowski J."/>
            <person name="Ruckert C."/>
        </authorList>
    </citation>
    <scope>NUCLEOTIDE SEQUENCE</scope>
    <source>
        <strain evidence="8">CGMCC 4.7201</strain>
    </source>
</reference>
<feature type="transmembrane region" description="Helical" evidence="6">
    <location>
        <begin position="249"/>
        <end position="280"/>
    </location>
</feature>
<evidence type="ECO:0000256" key="5">
    <source>
        <dbReference type="ARBA" id="ARBA00023136"/>
    </source>
</evidence>
<dbReference type="Pfam" id="PF06271">
    <property type="entry name" value="RDD"/>
    <property type="match status" value="1"/>
</dbReference>
<evidence type="ECO:0000256" key="6">
    <source>
        <dbReference type="SAM" id="Phobius"/>
    </source>
</evidence>